<proteinExistence type="predicted"/>
<feature type="compositionally biased region" description="Polar residues" evidence="1">
    <location>
        <begin position="31"/>
        <end position="40"/>
    </location>
</feature>
<protein>
    <submittedName>
        <fullName evidence="2">Uncharacterized protein</fullName>
    </submittedName>
</protein>
<evidence type="ECO:0000313" key="2">
    <source>
        <dbReference type="EMBL" id="TQV91818.1"/>
    </source>
</evidence>
<feature type="compositionally biased region" description="Pro residues" evidence="1">
    <location>
        <begin position="16"/>
        <end position="25"/>
    </location>
</feature>
<gene>
    <name evidence="2" type="ORF">IF1G_09403</name>
</gene>
<evidence type="ECO:0000256" key="1">
    <source>
        <dbReference type="SAM" id="MobiDB-lite"/>
    </source>
</evidence>
<feature type="region of interest" description="Disordered" evidence="1">
    <location>
        <begin position="16"/>
        <end position="43"/>
    </location>
</feature>
<sequence length="146" mass="15897">MGSSAAKLILFLSPPLPSPRSPSPKLPHSSFQTEFNSQPSRPNPCNRYSTLCFAAANFLCCTLLEPPESLLLRSSSAAGLGHHLGTLVASLRATRRSVCGACLVVNKPSWVATAPHKAPPPRLALKPKTQRRRRRDESQKKGHAYF</sequence>
<keyword evidence="3" id="KW-1185">Reference proteome</keyword>
<comment type="caution">
    <text evidence="2">The sequence shown here is derived from an EMBL/GenBank/DDBJ whole genome shotgun (WGS) entry which is preliminary data.</text>
</comment>
<organism evidence="2 3">
    <name type="scientific">Cordyceps javanica</name>
    <dbReference type="NCBI Taxonomy" id="43265"/>
    <lineage>
        <taxon>Eukaryota</taxon>
        <taxon>Fungi</taxon>
        <taxon>Dikarya</taxon>
        <taxon>Ascomycota</taxon>
        <taxon>Pezizomycotina</taxon>
        <taxon>Sordariomycetes</taxon>
        <taxon>Hypocreomycetidae</taxon>
        <taxon>Hypocreales</taxon>
        <taxon>Cordycipitaceae</taxon>
        <taxon>Cordyceps</taxon>
    </lineage>
</organism>
<dbReference type="AlphaFoldDB" id="A0A545UQT4"/>
<dbReference type="EMBL" id="SPUK01000017">
    <property type="protein sequence ID" value="TQV91818.1"/>
    <property type="molecule type" value="Genomic_DNA"/>
</dbReference>
<name>A0A545UQT4_9HYPO</name>
<evidence type="ECO:0000313" key="3">
    <source>
        <dbReference type="Proteomes" id="UP000315783"/>
    </source>
</evidence>
<accession>A0A545UQT4</accession>
<feature type="region of interest" description="Disordered" evidence="1">
    <location>
        <begin position="114"/>
        <end position="146"/>
    </location>
</feature>
<reference evidence="2 3" key="1">
    <citation type="journal article" date="2019" name="Appl. Microbiol. Biotechnol.">
        <title>Genome sequence of Isaria javanica and comparative genome analysis insights into family S53 peptidase evolution in fungal entomopathogens.</title>
        <authorList>
            <person name="Lin R."/>
            <person name="Zhang X."/>
            <person name="Xin B."/>
            <person name="Zou M."/>
            <person name="Gao Y."/>
            <person name="Qin F."/>
            <person name="Hu Q."/>
            <person name="Xie B."/>
            <person name="Cheng X."/>
        </authorList>
    </citation>
    <scope>NUCLEOTIDE SEQUENCE [LARGE SCALE GENOMIC DNA]</scope>
    <source>
        <strain evidence="2 3">IJ1G</strain>
    </source>
</reference>
<dbReference type="Proteomes" id="UP000315783">
    <property type="component" value="Unassembled WGS sequence"/>
</dbReference>